<dbReference type="InterPro" id="IPR016024">
    <property type="entry name" value="ARM-type_fold"/>
</dbReference>
<protein>
    <submittedName>
        <fullName evidence="1">Uncharacterized protein</fullName>
    </submittedName>
</protein>
<evidence type="ECO:0000313" key="2">
    <source>
        <dbReference type="Proteomes" id="UP000001542"/>
    </source>
</evidence>
<accession>A2F4C3</accession>
<reference evidence="1" key="2">
    <citation type="journal article" date="2007" name="Science">
        <title>Draft genome sequence of the sexually transmitted pathogen Trichomonas vaginalis.</title>
        <authorList>
            <person name="Carlton J.M."/>
            <person name="Hirt R.P."/>
            <person name="Silva J.C."/>
            <person name="Delcher A.L."/>
            <person name="Schatz M."/>
            <person name="Zhao Q."/>
            <person name="Wortman J.R."/>
            <person name="Bidwell S.L."/>
            <person name="Alsmark U.C.M."/>
            <person name="Besteiro S."/>
            <person name="Sicheritz-Ponten T."/>
            <person name="Noel C.J."/>
            <person name="Dacks J.B."/>
            <person name="Foster P.G."/>
            <person name="Simillion C."/>
            <person name="Van de Peer Y."/>
            <person name="Miranda-Saavedra D."/>
            <person name="Barton G.J."/>
            <person name="Westrop G.D."/>
            <person name="Mueller S."/>
            <person name="Dessi D."/>
            <person name="Fiori P.L."/>
            <person name="Ren Q."/>
            <person name="Paulsen I."/>
            <person name="Zhang H."/>
            <person name="Bastida-Corcuera F.D."/>
            <person name="Simoes-Barbosa A."/>
            <person name="Brown M.T."/>
            <person name="Hayes R.D."/>
            <person name="Mukherjee M."/>
            <person name="Okumura C.Y."/>
            <person name="Schneider R."/>
            <person name="Smith A.J."/>
            <person name="Vanacova S."/>
            <person name="Villalvazo M."/>
            <person name="Haas B.J."/>
            <person name="Pertea M."/>
            <person name="Feldblyum T.V."/>
            <person name="Utterback T.R."/>
            <person name="Shu C.L."/>
            <person name="Osoegawa K."/>
            <person name="de Jong P.J."/>
            <person name="Hrdy I."/>
            <person name="Horvathova L."/>
            <person name="Zubacova Z."/>
            <person name="Dolezal P."/>
            <person name="Malik S.B."/>
            <person name="Logsdon J.M. Jr."/>
            <person name="Henze K."/>
            <person name="Gupta A."/>
            <person name="Wang C.C."/>
            <person name="Dunne R.L."/>
            <person name="Upcroft J.A."/>
            <person name="Upcroft P."/>
            <person name="White O."/>
            <person name="Salzberg S.L."/>
            <person name="Tang P."/>
            <person name="Chiu C.-H."/>
            <person name="Lee Y.-S."/>
            <person name="Embley T.M."/>
            <person name="Coombs G.H."/>
            <person name="Mottram J.C."/>
            <person name="Tachezy J."/>
            <person name="Fraser-Liggett C.M."/>
            <person name="Johnson P.J."/>
        </authorList>
    </citation>
    <scope>NUCLEOTIDE SEQUENCE [LARGE SCALE GENOMIC DNA]</scope>
    <source>
        <strain evidence="1">G3</strain>
    </source>
</reference>
<gene>
    <name evidence="1" type="ORF">TVAG_449790</name>
</gene>
<dbReference type="VEuPathDB" id="TrichDB:TVAGG3_0431760"/>
<reference evidence="1" key="1">
    <citation type="submission" date="2006-10" db="EMBL/GenBank/DDBJ databases">
        <authorList>
            <person name="Amadeo P."/>
            <person name="Zhao Q."/>
            <person name="Wortman J."/>
            <person name="Fraser-Liggett C."/>
            <person name="Carlton J."/>
        </authorList>
    </citation>
    <scope>NUCLEOTIDE SEQUENCE</scope>
    <source>
        <strain evidence="1">G3</strain>
    </source>
</reference>
<dbReference type="RefSeq" id="XP_001313172.1">
    <property type="nucleotide sequence ID" value="XM_001313171.1"/>
</dbReference>
<sequence length="473" mass="55142">MYKDETDSDQSSPLTKAILDNKGSNVTEDEIKEFTSNLELAHVYLENGKYPEYISCTNIIRNMIMEKSVLLTQVDLYKEVPFYLESLTKCIETRPVSLLILSSLICRYEEVVEILKNTNIFEIFSDIFADNNNTNVTSSLFEFIYYIFKRDSSAIEEFIKIDGLGYIIHVLHSLSFIDEDTSEMIDNIGYTIIILVDNVPVTEIEDFLMECTHSFICFHKYQVAFYVLYYTIINLGEEGFQKYKDFLIEDVFGSIDWIMNKIGIVIENEENPENSQDISPDDIIELKRAIQNGLILTEACISNYKFKDYSNVFILDNYIQIILNFDKTFSKLGMRILRAFIQYNPGILEDILERSTLINELLTFDEKPYILQEGIISLIFTIFDYMDASQYEKISSSIWEKIFDYIDDCDSIDTNSRLIRIISDLVSNGYSIVNFLPYEEIISQMEIKEDAEPCRDSFLAMYKTDYDYYFGDP</sequence>
<dbReference type="VEuPathDB" id="TrichDB:TVAG_449790"/>
<dbReference type="Proteomes" id="UP000001542">
    <property type="component" value="Unassembled WGS sequence"/>
</dbReference>
<keyword evidence="2" id="KW-1185">Reference proteome</keyword>
<dbReference type="SMR" id="A2F4C3"/>
<proteinExistence type="predicted"/>
<dbReference type="SUPFAM" id="SSF48371">
    <property type="entry name" value="ARM repeat"/>
    <property type="match status" value="1"/>
</dbReference>
<dbReference type="AlphaFoldDB" id="A2F4C3"/>
<dbReference type="KEGG" id="tva:4758062"/>
<evidence type="ECO:0000313" key="1">
    <source>
        <dbReference type="EMBL" id="EAY00243.1"/>
    </source>
</evidence>
<organism evidence="1 2">
    <name type="scientific">Trichomonas vaginalis (strain ATCC PRA-98 / G3)</name>
    <dbReference type="NCBI Taxonomy" id="412133"/>
    <lineage>
        <taxon>Eukaryota</taxon>
        <taxon>Metamonada</taxon>
        <taxon>Parabasalia</taxon>
        <taxon>Trichomonadida</taxon>
        <taxon>Trichomonadidae</taxon>
        <taxon>Trichomonas</taxon>
    </lineage>
</organism>
<name>A2F4C3_TRIV3</name>
<dbReference type="EMBL" id="DS113608">
    <property type="protein sequence ID" value="EAY00243.1"/>
    <property type="molecule type" value="Genomic_DNA"/>
</dbReference>
<dbReference type="InParanoid" id="A2F4C3"/>